<evidence type="ECO:0000259" key="1">
    <source>
        <dbReference type="Pfam" id="PF01717"/>
    </source>
</evidence>
<dbReference type="InterPro" id="IPR002629">
    <property type="entry name" value="Met_Synth_C/arc"/>
</dbReference>
<dbReference type="Proteomes" id="UP001305521">
    <property type="component" value="Chromosome"/>
</dbReference>
<dbReference type="PANTHER" id="PTHR43844:SF2">
    <property type="entry name" value="SYNTHASE, VITAMIN-B12 INDEPENDENT, PUTATIVE (AFU_ORTHOLOGUE AFUA_3G12060)-RELATED"/>
    <property type="match status" value="1"/>
</dbReference>
<accession>A0ABZ0PNM6</accession>
<keyword evidence="3" id="KW-1185">Reference proteome</keyword>
<sequence length="386" mass="41143">MPPTARRIRTTHTGSLPRPRALTRLHARRARGEAVDAAELAAASAAAVAAIVPKQRAAGIDIPNDGEQGRESFVLYLRDRLTGLGGSSSRGGFQDIEAYPEFKAEMQAGMAGREAASVTTNLPAAIGPVAYVGEAAMAAECAQFRAALGDAEGFMAAPSPGILAAIVQNQHYATDDAYLAALAKALGAEYRAILDAGFTLQIDCPDLALERHGAWQDRPLAEFLAFSERVVAAINGAIEGLPRERIRMHVCWGNYEAPHDSDVPFEDIWPVIREARVGGFVLPFANPRHAHEHRVFRRLPLAGDQVLVAGVIDTLTHFVEHPEVVAERLERIAESMGDPARLMAGTDCGFDTSAGRGRVAADVVWAKLASMAEGARIASGRLFGAG</sequence>
<evidence type="ECO:0000313" key="3">
    <source>
        <dbReference type="Proteomes" id="UP001305521"/>
    </source>
</evidence>
<keyword evidence="2" id="KW-0808">Transferase</keyword>
<dbReference type="SUPFAM" id="SSF51726">
    <property type="entry name" value="UROD/MetE-like"/>
    <property type="match status" value="1"/>
</dbReference>
<proteinExistence type="predicted"/>
<evidence type="ECO:0000313" key="2">
    <source>
        <dbReference type="EMBL" id="WPB87086.1"/>
    </source>
</evidence>
<dbReference type="Pfam" id="PF01717">
    <property type="entry name" value="Meth_synt_2"/>
    <property type="match status" value="1"/>
</dbReference>
<dbReference type="GO" id="GO:0016740">
    <property type="term" value="F:transferase activity"/>
    <property type="evidence" value="ECO:0007669"/>
    <property type="project" value="UniProtKB-KW"/>
</dbReference>
<dbReference type="Gene3D" id="3.20.20.210">
    <property type="match status" value="1"/>
</dbReference>
<organism evidence="2 3">
    <name type="scientific">Sediminicoccus rosea</name>
    <dbReference type="NCBI Taxonomy" id="1225128"/>
    <lineage>
        <taxon>Bacteria</taxon>
        <taxon>Pseudomonadati</taxon>
        <taxon>Pseudomonadota</taxon>
        <taxon>Alphaproteobacteria</taxon>
        <taxon>Acetobacterales</taxon>
        <taxon>Roseomonadaceae</taxon>
        <taxon>Sediminicoccus</taxon>
    </lineage>
</organism>
<reference evidence="2 3" key="1">
    <citation type="submission" date="2023-11" db="EMBL/GenBank/DDBJ databases">
        <title>Arctic aerobic anoxygenic photoheterotroph Sediminicoccus rosea KRV36 adapts its photosynthesis to long days of polar summer.</title>
        <authorList>
            <person name="Tomasch J."/>
            <person name="Kopejtka K."/>
            <person name="Bily T."/>
            <person name="Gardiner A.T."/>
            <person name="Gardian Z."/>
            <person name="Shivaramu S."/>
            <person name="Koblizek M."/>
            <person name="Engelhardt F."/>
            <person name="Kaftan D."/>
        </authorList>
    </citation>
    <scope>NUCLEOTIDE SEQUENCE [LARGE SCALE GENOMIC DNA]</scope>
    <source>
        <strain evidence="2 3">R-30</strain>
    </source>
</reference>
<name>A0ABZ0PNM6_9PROT</name>
<feature type="domain" description="Cobalamin-independent methionine synthase MetE C-terminal/archaeal" evidence="1">
    <location>
        <begin position="10"/>
        <end position="355"/>
    </location>
</feature>
<dbReference type="EMBL" id="CP137852">
    <property type="protein sequence ID" value="WPB87086.1"/>
    <property type="molecule type" value="Genomic_DNA"/>
</dbReference>
<protein>
    <submittedName>
        <fullName evidence="2">Epoxyalkane--coenzyme M transferase</fullName>
    </submittedName>
</protein>
<dbReference type="InterPro" id="IPR038071">
    <property type="entry name" value="UROD/MetE-like_sf"/>
</dbReference>
<dbReference type="PANTHER" id="PTHR43844">
    <property type="entry name" value="METHIONINE SYNTHASE"/>
    <property type="match status" value="1"/>
</dbReference>
<gene>
    <name evidence="2" type="ORF">R9Z33_09460</name>
</gene>
<dbReference type="RefSeq" id="WP_318651043.1">
    <property type="nucleotide sequence ID" value="NZ_CP137852.1"/>
</dbReference>